<accession>A0A5J6VJP3</accession>
<organism evidence="1">
    <name type="scientific">Megaviridae environmental sample</name>
    <dbReference type="NCBI Taxonomy" id="1737588"/>
    <lineage>
        <taxon>Viruses</taxon>
        <taxon>Varidnaviria</taxon>
        <taxon>Bamfordvirae</taxon>
        <taxon>Nucleocytoviricota</taxon>
        <taxon>Megaviricetes</taxon>
        <taxon>Imitervirales</taxon>
        <taxon>Mimiviridae</taxon>
        <taxon>environmental samples</taxon>
    </lineage>
</organism>
<sequence>MEKTRESMLLKNLLEFYRSPQGENNIHYMLDIINESSRVSLRMLDWFVTNYSKENTKRIMGDTQFSNFNVHNEYKSCLKAFNKKLFDPFCRSNKKKKIDKFLFYYSKIKPEESIQTTIGQLNFFKWAIENNIIEYVERHFDEIKYDIKTKEKKRKKFGSSTTYSHSSTDETLNYSSREFTPKDFVISFR</sequence>
<name>A0A5J6VJP3_9VIRU</name>
<reference evidence="1" key="1">
    <citation type="journal article" date="2019" name="Philos. Trans. R. Soc. Lond., B, Biol. Sci.">
        <title>Targeted metagenomic recovery of four divergent viruses reveals shared and distinctive characteristics of giant viruses of marine eukaryotes.</title>
        <authorList>
            <person name="Needham D.M."/>
            <person name="Poirier C."/>
            <person name="Hehenberger E."/>
            <person name="Jimenez V."/>
            <person name="Swalwell J.E."/>
            <person name="Santoro A.E."/>
            <person name="Worden A.Z."/>
        </authorList>
    </citation>
    <scope>NUCLEOTIDE SEQUENCE</scope>
    <source>
        <strain evidence="1">OPacV-662</strain>
    </source>
</reference>
<proteinExistence type="predicted"/>
<dbReference type="InterPro" id="IPR055621">
    <property type="entry name" value="DUF7197"/>
</dbReference>
<protein>
    <submittedName>
        <fullName evidence="1">Uncharacterized protein</fullName>
    </submittedName>
</protein>
<evidence type="ECO:0000313" key="1">
    <source>
        <dbReference type="EMBL" id="QFG74104.1"/>
    </source>
</evidence>
<dbReference type="Pfam" id="PF23827">
    <property type="entry name" value="DUF7197"/>
    <property type="match status" value="1"/>
</dbReference>
<dbReference type="EMBL" id="MN448279">
    <property type="protein sequence ID" value="QFG74104.1"/>
    <property type="molecule type" value="Genomic_DNA"/>
</dbReference>